<dbReference type="Proteomes" id="UP001314170">
    <property type="component" value="Unassembled WGS sequence"/>
</dbReference>
<dbReference type="Pfam" id="PF00702">
    <property type="entry name" value="Hydrolase"/>
    <property type="match status" value="1"/>
</dbReference>
<dbReference type="InterPro" id="IPR023214">
    <property type="entry name" value="HAD_sf"/>
</dbReference>
<reference evidence="1 2" key="1">
    <citation type="submission" date="2024-01" db="EMBL/GenBank/DDBJ databases">
        <authorList>
            <person name="Waweru B."/>
        </authorList>
    </citation>
    <scope>NUCLEOTIDE SEQUENCE [LARGE SCALE GENOMIC DNA]</scope>
</reference>
<evidence type="ECO:0000313" key="2">
    <source>
        <dbReference type="Proteomes" id="UP001314170"/>
    </source>
</evidence>
<protein>
    <submittedName>
        <fullName evidence="1">Uncharacterized protein</fullName>
    </submittedName>
</protein>
<comment type="caution">
    <text evidence="1">The sequence shown here is derived from an EMBL/GenBank/DDBJ whole genome shotgun (WGS) entry which is preliminary data.</text>
</comment>
<organism evidence="1 2">
    <name type="scientific">Dovyalis caffra</name>
    <dbReference type="NCBI Taxonomy" id="77055"/>
    <lineage>
        <taxon>Eukaryota</taxon>
        <taxon>Viridiplantae</taxon>
        <taxon>Streptophyta</taxon>
        <taxon>Embryophyta</taxon>
        <taxon>Tracheophyta</taxon>
        <taxon>Spermatophyta</taxon>
        <taxon>Magnoliopsida</taxon>
        <taxon>eudicotyledons</taxon>
        <taxon>Gunneridae</taxon>
        <taxon>Pentapetalae</taxon>
        <taxon>rosids</taxon>
        <taxon>fabids</taxon>
        <taxon>Malpighiales</taxon>
        <taxon>Salicaceae</taxon>
        <taxon>Flacourtieae</taxon>
        <taxon>Dovyalis</taxon>
    </lineage>
</organism>
<dbReference type="SUPFAM" id="SSF56784">
    <property type="entry name" value="HAD-like"/>
    <property type="match status" value="1"/>
</dbReference>
<sequence>MSFKELIEQKHPTAWIEFEEGRIDEKELAKKFFKDGRSFDLEGLKNCMKRGYSYIDGIEELLYNLKENNYEMHAFTNYPIWYKLIEEKLNISTYLSWTFCSCMIGKRKPDPDFYLEVTRHLKVDPESCVFIDDRLRNVEAAIEVGINGLQFKNANLLRQDLSKMGIDISTDDRYTSHHSKLKEESTS</sequence>
<name>A0AAV1QXF0_9ROSI</name>
<keyword evidence="2" id="KW-1185">Reference proteome</keyword>
<dbReference type="EMBL" id="CAWUPB010000851">
    <property type="protein sequence ID" value="CAK7326368.1"/>
    <property type="molecule type" value="Genomic_DNA"/>
</dbReference>
<gene>
    <name evidence="1" type="ORF">DCAF_LOCUS4068</name>
</gene>
<dbReference type="InterPro" id="IPR036412">
    <property type="entry name" value="HAD-like_sf"/>
</dbReference>
<accession>A0AAV1QXF0</accession>
<dbReference type="InterPro" id="IPR006439">
    <property type="entry name" value="HAD-SF_hydro_IA"/>
</dbReference>
<dbReference type="AlphaFoldDB" id="A0AAV1QXF0"/>
<dbReference type="PANTHER" id="PTHR43611">
    <property type="entry name" value="ALPHA-D-GLUCOSE 1-PHOSPHATE PHOSPHATASE"/>
    <property type="match status" value="1"/>
</dbReference>
<dbReference type="NCBIfam" id="TIGR01509">
    <property type="entry name" value="HAD-SF-IA-v3"/>
    <property type="match status" value="1"/>
</dbReference>
<dbReference type="Gene3D" id="3.40.50.1000">
    <property type="entry name" value="HAD superfamily/HAD-like"/>
    <property type="match status" value="1"/>
</dbReference>
<proteinExistence type="predicted"/>
<evidence type="ECO:0000313" key="1">
    <source>
        <dbReference type="EMBL" id="CAK7326368.1"/>
    </source>
</evidence>
<dbReference type="PANTHER" id="PTHR43611:SF3">
    <property type="entry name" value="FLAVIN MONONUCLEOTIDE HYDROLASE 1, CHLOROPLATIC"/>
    <property type="match status" value="1"/>
</dbReference>